<protein>
    <submittedName>
        <fullName evidence="1">Uncharacterized protein</fullName>
    </submittedName>
</protein>
<keyword evidence="2" id="KW-1185">Reference proteome</keyword>
<sequence>MSGPVFEIRFPTYTSGGAPRCSPKSTLAGVVYLHISEPLQASCLSLGLVGSERISLAPASVNSAWPQTAATAVPVAAKSRSVKKVYFNQSTVLWGDGKLREAGVLPEGVHMFHFSCEFPRVNYPQSRTTVEYEIKYVLRAKLLGPRDSPEPTLMSVAQDIEFVPETVAPLLPVPATCPTARYAFCDSAIDADGQPWAFHVHATALQQAFSPGGAVDLQLRVTGRRTLRKLQFSLIEQTDCFYPHIPDPREEQLDIGRRLWSSQRVLCGPTALHFERDSCVPAVDLCPDHMGARQSRSGLSTYHASLHTRLPADALVLHESGFLRFTCFVQLSLSAGSSAWGTSSPRSAQVKLPIPAATRILTDNASALPSPLSCTADARTAPLLAQRRQSASAASVCGSGSGVPYMRRRGPSTSSSVRTDVDSLDQYGCDSDAECAPAEPPLKHGRSIADLGARLQQFIPRRLPSAINTRTEPLASRAVSHGWIPDHGSPQWSMLDLPPMPRSAGSAAGCAANANASQHSMFSSPLVRSASVETANNGDAAYAASAGHLPALAANVAPQQQQQQQSAPAGFATRPYHSSSVHADGGRFSLTFLLRQRELYHDEAAAAALSSLLSGHDSDGNSIIPSAICRVPPAGAGPVRPGQQPGRRGEYRSRDFSLGLGAAGLSKRSKRTSIQSLSSMVASSDRVRPRLEAVMASFRHPLTSQVETWSVLGTPGRPQSMHYHPALAHKELGSRAADPAAAAAAGMQSRFSRLSAMSVSSNDTACASNGCMSLPKDMLPPIPSLLSPLVDVSTAAMVFEHLP</sequence>
<comment type="caution">
    <text evidence="1">The sequence shown here is derived from an EMBL/GenBank/DDBJ whole genome shotgun (WGS) entry which is preliminary data.</text>
</comment>
<proteinExistence type="predicted"/>
<organism evidence="1 2">
    <name type="scientific">Coemansia nantahalensis</name>
    <dbReference type="NCBI Taxonomy" id="2789366"/>
    <lineage>
        <taxon>Eukaryota</taxon>
        <taxon>Fungi</taxon>
        <taxon>Fungi incertae sedis</taxon>
        <taxon>Zoopagomycota</taxon>
        <taxon>Kickxellomycotina</taxon>
        <taxon>Kickxellomycetes</taxon>
        <taxon>Kickxellales</taxon>
        <taxon>Kickxellaceae</taxon>
        <taxon>Coemansia</taxon>
    </lineage>
</organism>
<gene>
    <name evidence="1" type="ORF">IWQ57_002651</name>
</gene>
<name>A0ACC1JZL8_9FUNG</name>
<evidence type="ECO:0000313" key="2">
    <source>
        <dbReference type="Proteomes" id="UP001140234"/>
    </source>
</evidence>
<evidence type="ECO:0000313" key="1">
    <source>
        <dbReference type="EMBL" id="KAJ2770462.1"/>
    </source>
</evidence>
<accession>A0ACC1JZL8</accession>
<reference evidence="1" key="1">
    <citation type="submission" date="2022-07" db="EMBL/GenBank/DDBJ databases">
        <title>Phylogenomic reconstructions and comparative analyses of Kickxellomycotina fungi.</title>
        <authorList>
            <person name="Reynolds N.K."/>
            <person name="Stajich J.E."/>
            <person name="Barry K."/>
            <person name="Grigoriev I.V."/>
            <person name="Crous P."/>
            <person name="Smith M.E."/>
        </authorList>
    </citation>
    <scope>NUCLEOTIDE SEQUENCE</scope>
    <source>
        <strain evidence="1">CBS 109366</strain>
    </source>
</reference>
<dbReference type="EMBL" id="JANBUJ010000725">
    <property type="protein sequence ID" value="KAJ2770462.1"/>
    <property type="molecule type" value="Genomic_DNA"/>
</dbReference>
<dbReference type="Proteomes" id="UP001140234">
    <property type="component" value="Unassembled WGS sequence"/>
</dbReference>